<keyword evidence="3" id="KW-1185">Reference proteome</keyword>
<dbReference type="SMART" id="SM00028">
    <property type="entry name" value="TPR"/>
    <property type="match status" value="2"/>
</dbReference>
<sequence>MPTALELYNEAEQLKAEDKLEEVVAKLEQALEIDPAYSLAHSSLAVTLQKMGKHDEAIAHAQKTCELEPDDPFSFAAMSVTYQRAYAGTGDTQYIAMAEEAMEKSRILQSQR</sequence>
<evidence type="ECO:0000313" key="2">
    <source>
        <dbReference type="EMBL" id="MCO6042283.1"/>
    </source>
</evidence>
<evidence type="ECO:0000313" key="3">
    <source>
        <dbReference type="Proteomes" id="UP001155241"/>
    </source>
</evidence>
<accession>A0A9X2JFB2</accession>
<dbReference type="InterPro" id="IPR019734">
    <property type="entry name" value="TPR_rpt"/>
</dbReference>
<dbReference type="Pfam" id="PF14559">
    <property type="entry name" value="TPR_19"/>
    <property type="match status" value="1"/>
</dbReference>
<comment type="caution">
    <text evidence="2">The sequence shown here is derived from an EMBL/GenBank/DDBJ whole genome shotgun (WGS) entry which is preliminary data.</text>
</comment>
<evidence type="ECO:0000256" key="1">
    <source>
        <dbReference type="PROSITE-ProRule" id="PRU00339"/>
    </source>
</evidence>
<dbReference type="Gene3D" id="1.25.40.10">
    <property type="entry name" value="Tetratricopeptide repeat domain"/>
    <property type="match status" value="1"/>
</dbReference>
<proteinExistence type="predicted"/>
<dbReference type="EMBL" id="JAMXLR010000003">
    <property type="protein sequence ID" value="MCO6042283.1"/>
    <property type="molecule type" value="Genomic_DNA"/>
</dbReference>
<reference evidence="2" key="1">
    <citation type="submission" date="2022-06" db="EMBL/GenBank/DDBJ databases">
        <title>Aeoliella straminimaris, a novel planctomycete from sediments.</title>
        <authorList>
            <person name="Vitorino I.R."/>
            <person name="Lage O.M."/>
        </authorList>
    </citation>
    <scope>NUCLEOTIDE SEQUENCE</scope>
    <source>
        <strain evidence="2">ICT_H6.2</strain>
    </source>
</reference>
<organism evidence="2 3">
    <name type="scientific">Aeoliella straminimaris</name>
    <dbReference type="NCBI Taxonomy" id="2954799"/>
    <lineage>
        <taxon>Bacteria</taxon>
        <taxon>Pseudomonadati</taxon>
        <taxon>Planctomycetota</taxon>
        <taxon>Planctomycetia</taxon>
        <taxon>Pirellulales</taxon>
        <taxon>Lacipirellulaceae</taxon>
        <taxon>Aeoliella</taxon>
    </lineage>
</organism>
<feature type="repeat" description="TPR" evidence="1">
    <location>
        <begin position="38"/>
        <end position="71"/>
    </location>
</feature>
<dbReference type="PROSITE" id="PS50005">
    <property type="entry name" value="TPR"/>
    <property type="match status" value="1"/>
</dbReference>
<dbReference type="SUPFAM" id="SSF48452">
    <property type="entry name" value="TPR-like"/>
    <property type="match status" value="1"/>
</dbReference>
<protein>
    <submittedName>
        <fullName evidence="2">Tetratricopeptide repeat protein</fullName>
    </submittedName>
</protein>
<dbReference type="AlphaFoldDB" id="A0A9X2JFB2"/>
<dbReference type="Proteomes" id="UP001155241">
    <property type="component" value="Unassembled WGS sequence"/>
</dbReference>
<keyword evidence="1" id="KW-0802">TPR repeat</keyword>
<name>A0A9X2JFB2_9BACT</name>
<gene>
    <name evidence="2" type="ORF">NG895_00045</name>
</gene>
<dbReference type="RefSeq" id="WP_252850385.1">
    <property type="nucleotide sequence ID" value="NZ_JAMXLR010000003.1"/>
</dbReference>
<dbReference type="InterPro" id="IPR011990">
    <property type="entry name" value="TPR-like_helical_dom_sf"/>
</dbReference>